<accession>A0A6J1R2Q6</accession>
<dbReference type="Proteomes" id="UP000504618">
    <property type="component" value="Unplaced"/>
</dbReference>
<sequence length="199" mass="22632">MARMGQRQRRQLEPKLRQGRPSSGLRYNRQKGPTVQGSRFPPRPWQPVGCAVRPRRVRHDNLDTLPSEEGPVPFKCDCFKSPLRLWGCIKSINESIMTFIVPGLNDWANRLEPEICRIQKQRSAETVTVLDDDTTPVSAESTDRSTVSPTATSLDDYYETVENHGKIDNVSNDRADNDGLLILEIHDEKLNDTAKIQYT</sequence>
<evidence type="ECO:0000256" key="1">
    <source>
        <dbReference type="SAM" id="MobiDB-lite"/>
    </source>
</evidence>
<reference evidence="3" key="1">
    <citation type="submission" date="2025-08" db="UniProtKB">
        <authorList>
            <consortium name="RefSeq"/>
        </authorList>
    </citation>
    <scope>IDENTIFICATION</scope>
    <source>
        <tissue evidence="3">Whole body</tissue>
    </source>
</reference>
<gene>
    <name evidence="3" type="primary">LOC112464548</name>
</gene>
<organism evidence="2 3">
    <name type="scientific">Temnothorax curvispinosus</name>
    <dbReference type="NCBI Taxonomy" id="300111"/>
    <lineage>
        <taxon>Eukaryota</taxon>
        <taxon>Metazoa</taxon>
        <taxon>Ecdysozoa</taxon>
        <taxon>Arthropoda</taxon>
        <taxon>Hexapoda</taxon>
        <taxon>Insecta</taxon>
        <taxon>Pterygota</taxon>
        <taxon>Neoptera</taxon>
        <taxon>Endopterygota</taxon>
        <taxon>Hymenoptera</taxon>
        <taxon>Apocrita</taxon>
        <taxon>Aculeata</taxon>
        <taxon>Formicoidea</taxon>
        <taxon>Formicidae</taxon>
        <taxon>Myrmicinae</taxon>
        <taxon>Temnothorax</taxon>
    </lineage>
</organism>
<evidence type="ECO:0000313" key="2">
    <source>
        <dbReference type="Proteomes" id="UP000504618"/>
    </source>
</evidence>
<name>A0A6J1R2Q6_9HYME</name>
<proteinExistence type="predicted"/>
<evidence type="ECO:0000313" key="3">
    <source>
        <dbReference type="RefSeq" id="XP_024887361.1"/>
    </source>
</evidence>
<protein>
    <submittedName>
        <fullName evidence="3">Uncharacterized protein LOC112464548</fullName>
    </submittedName>
</protein>
<feature type="compositionally biased region" description="Polar residues" evidence="1">
    <location>
        <begin position="138"/>
        <end position="153"/>
    </location>
</feature>
<keyword evidence="2" id="KW-1185">Reference proteome</keyword>
<dbReference type="RefSeq" id="XP_024887361.1">
    <property type="nucleotide sequence ID" value="XM_025031593.1"/>
</dbReference>
<feature type="region of interest" description="Disordered" evidence="1">
    <location>
        <begin position="1"/>
        <end position="48"/>
    </location>
</feature>
<feature type="region of interest" description="Disordered" evidence="1">
    <location>
        <begin position="132"/>
        <end position="155"/>
    </location>
</feature>
<dbReference type="GeneID" id="112464548"/>
<dbReference type="AlphaFoldDB" id="A0A6J1R2Q6"/>